<dbReference type="EMBL" id="JBHSLA010000001">
    <property type="protein sequence ID" value="MFC5194529.1"/>
    <property type="molecule type" value="Genomic_DNA"/>
</dbReference>
<accession>A0ABW0C2S4</accession>
<gene>
    <name evidence="3" type="ORF">ACFPH8_04220</name>
</gene>
<proteinExistence type="predicted"/>
<evidence type="ECO:0000313" key="4">
    <source>
        <dbReference type="Proteomes" id="UP001596162"/>
    </source>
</evidence>
<dbReference type="InterPro" id="IPR024983">
    <property type="entry name" value="CHAT_dom"/>
</dbReference>
<dbReference type="Pfam" id="PF12770">
    <property type="entry name" value="CHAT"/>
    <property type="match status" value="1"/>
</dbReference>
<dbReference type="SUPFAM" id="SSF48452">
    <property type="entry name" value="TPR-like"/>
    <property type="match status" value="1"/>
</dbReference>
<evidence type="ECO:0000259" key="2">
    <source>
        <dbReference type="Pfam" id="PF12770"/>
    </source>
</evidence>
<dbReference type="Proteomes" id="UP001596162">
    <property type="component" value="Unassembled WGS sequence"/>
</dbReference>
<name>A0ABW0C2S4_9FLAO</name>
<dbReference type="RefSeq" id="WP_376858723.1">
    <property type="nucleotide sequence ID" value="NZ_JBHSLA010000001.1"/>
</dbReference>
<evidence type="ECO:0000256" key="1">
    <source>
        <dbReference type="SAM" id="Phobius"/>
    </source>
</evidence>
<comment type="caution">
    <text evidence="3">The sequence shown here is derived from an EMBL/GenBank/DDBJ whole genome shotgun (WGS) entry which is preliminary data.</text>
</comment>
<keyword evidence="1" id="KW-0812">Transmembrane</keyword>
<organism evidence="3 4">
    <name type="scientific">Bizionia hallyeonensis</name>
    <dbReference type="NCBI Taxonomy" id="1123757"/>
    <lineage>
        <taxon>Bacteria</taxon>
        <taxon>Pseudomonadati</taxon>
        <taxon>Bacteroidota</taxon>
        <taxon>Flavobacteriia</taxon>
        <taxon>Flavobacteriales</taxon>
        <taxon>Flavobacteriaceae</taxon>
        <taxon>Bizionia</taxon>
    </lineage>
</organism>
<reference evidence="4" key="1">
    <citation type="journal article" date="2019" name="Int. J. Syst. Evol. Microbiol.">
        <title>The Global Catalogue of Microorganisms (GCM) 10K type strain sequencing project: providing services to taxonomists for standard genome sequencing and annotation.</title>
        <authorList>
            <consortium name="The Broad Institute Genomics Platform"/>
            <consortium name="The Broad Institute Genome Sequencing Center for Infectious Disease"/>
            <person name="Wu L."/>
            <person name="Ma J."/>
        </authorList>
    </citation>
    <scope>NUCLEOTIDE SEQUENCE [LARGE SCALE GENOMIC DNA]</scope>
    <source>
        <strain evidence="4">JCM 17978</strain>
    </source>
</reference>
<keyword evidence="4" id="KW-1185">Reference proteome</keyword>
<evidence type="ECO:0000313" key="3">
    <source>
        <dbReference type="EMBL" id="MFC5194529.1"/>
    </source>
</evidence>
<dbReference type="PANTHER" id="PTHR10098">
    <property type="entry name" value="RAPSYN-RELATED"/>
    <property type="match status" value="1"/>
</dbReference>
<keyword evidence="1" id="KW-0472">Membrane</keyword>
<feature type="domain" description="CHAT" evidence="2">
    <location>
        <begin position="574"/>
        <end position="838"/>
    </location>
</feature>
<dbReference type="InterPro" id="IPR011990">
    <property type="entry name" value="TPR-like_helical_dom_sf"/>
</dbReference>
<feature type="transmembrane region" description="Helical" evidence="1">
    <location>
        <begin position="848"/>
        <end position="866"/>
    </location>
</feature>
<sequence length="880" mass="100941">MFQYLQNFKNKQPFAIPKFWIFAVFLWFQVQVQAQSLEDAIYSATETFIANKNEQTFQVLSTKETTFKNQISSKNEELAYVFLLCNKAYYLNENNQLPDAILNYEAARTRYNKNQLYTISDYDITEYCLKPLGNLYTKTNNYTNAENTIKQYVALAEKSKNNTHYISGIINLSVLYQTRGMHESVLNLIKKTASIPNISETQKNKLNTLKASSSIAITGTSNYNLDNDVIFSKHDGLYNTNRLAYELALKKGDYESALKHLNLSTIYQKRDSLTLREIAKNRLEKGQLHYLLSDFEQANQQLQVALHTLLPNLERKAIPAKTTLYPENTFIDIFDLLARLQSDSKKALQYYDLSFYVSRLLTSNVTSQESKIANQSANRKRSENCLELLYKIYQKSSDPTVFERALQYSEMQKASVLKDMFQKKTLLEEHPTDSLLLKEQALLREQEELTTIMIKKQLGYQAIKNDSLNTQLLDISVQLKRLQKTIADRYPQIENRVSSSEIHKQLQQDDANLILYFYGQRAVYHFIFSEENTAFIKTPITETYTSSITSFIHLFDDPSFINNNIKAFTNQAHTLYKQLNLSEISPSKNLIIIPDGILNFIPFEALLTEQMETNSFKDMPFIVTQQAVVYNSSLAFYLQPKKTSKNTSLLGIFPVFENTNQPLTYSIQEAEAIKKETHASLYMHTQATKQRFMDDASKYSILHLSTHATGGDFSNPASLAFSDEPMLLNELYSLNIRPDLVVLSACETGIGKLQKGEGAMSIARGFQYAGAKNVLYSLWQINDASTATLMSFFYKSLQETNAVFTANRQSKLMYLHDDSISNIKKSPYYWSAFVYYGNVVAPTAQDQTVYYILGILAFLIIVFLVIRKGKTNERKTRNQS</sequence>
<protein>
    <submittedName>
        <fullName evidence="3">CHAT domain-containing protein</fullName>
    </submittedName>
</protein>
<keyword evidence="1" id="KW-1133">Transmembrane helix</keyword>